<evidence type="ECO:0000313" key="3">
    <source>
        <dbReference type="Proteomes" id="UP000257109"/>
    </source>
</evidence>
<name>A0A371G8P8_MUCPR</name>
<organism evidence="2 3">
    <name type="scientific">Mucuna pruriens</name>
    <name type="common">Velvet bean</name>
    <name type="synonym">Dolichos pruriens</name>
    <dbReference type="NCBI Taxonomy" id="157652"/>
    <lineage>
        <taxon>Eukaryota</taxon>
        <taxon>Viridiplantae</taxon>
        <taxon>Streptophyta</taxon>
        <taxon>Embryophyta</taxon>
        <taxon>Tracheophyta</taxon>
        <taxon>Spermatophyta</taxon>
        <taxon>Magnoliopsida</taxon>
        <taxon>eudicotyledons</taxon>
        <taxon>Gunneridae</taxon>
        <taxon>Pentapetalae</taxon>
        <taxon>rosids</taxon>
        <taxon>fabids</taxon>
        <taxon>Fabales</taxon>
        <taxon>Fabaceae</taxon>
        <taxon>Papilionoideae</taxon>
        <taxon>50 kb inversion clade</taxon>
        <taxon>NPAAA clade</taxon>
        <taxon>indigoferoid/millettioid clade</taxon>
        <taxon>Phaseoleae</taxon>
        <taxon>Mucuna</taxon>
    </lineage>
</organism>
<sequence>MATSCVLISEWVQLRKVSSTDVGGSNGFTSILESVNNNCTINHFDFSKSDSFESKPNISNNQSYEPEQMENNNRMLKVLSTLDYPQLAPTQSYELKYGLIHLLPKFHGLADEDLHKHLKEFHVATGDIGGLHRNECISFFLRQSYKRLAILTVDYVQHLGDMKRMFLEKFFPASRTATIRKEICGTRQYYRETLHEYWERFNKLCATCPHH</sequence>
<dbReference type="PANTHER" id="PTHR33223">
    <property type="entry name" value="CCHC-TYPE DOMAIN-CONTAINING PROTEIN"/>
    <property type="match status" value="1"/>
</dbReference>
<dbReference type="InterPro" id="IPR005162">
    <property type="entry name" value="Retrotrans_gag_dom"/>
</dbReference>
<evidence type="ECO:0000313" key="2">
    <source>
        <dbReference type="EMBL" id="RDX86928.1"/>
    </source>
</evidence>
<dbReference type="Proteomes" id="UP000257109">
    <property type="component" value="Unassembled WGS sequence"/>
</dbReference>
<dbReference type="Pfam" id="PF03732">
    <property type="entry name" value="Retrotrans_gag"/>
    <property type="match status" value="1"/>
</dbReference>
<gene>
    <name evidence="2" type="ORF">CR513_31666</name>
</gene>
<dbReference type="PANTHER" id="PTHR33223:SF3">
    <property type="match status" value="1"/>
</dbReference>
<protein>
    <recommendedName>
        <fullName evidence="1">Retrotransposon gag domain-containing protein</fullName>
    </recommendedName>
</protein>
<accession>A0A371G8P8</accession>
<dbReference type="OrthoDB" id="1689420at2759"/>
<dbReference type="AlphaFoldDB" id="A0A371G8P8"/>
<comment type="caution">
    <text evidence="2">The sequence shown here is derived from an EMBL/GenBank/DDBJ whole genome shotgun (WGS) entry which is preliminary data.</text>
</comment>
<keyword evidence="3" id="KW-1185">Reference proteome</keyword>
<evidence type="ECO:0000259" key="1">
    <source>
        <dbReference type="Pfam" id="PF03732"/>
    </source>
</evidence>
<feature type="non-terminal residue" evidence="2">
    <location>
        <position position="1"/>
    </location>
</feature>
<proteinExistence type="predicted"/>
<feature type="domain" description="Retrotransposon gag" evidence="1">
    <location>
        <begin position="160"/>
        <end position="210"/>
    </location>
</feature>
<reference evidence="2" key="1">
    <citation type="submission" date="2018-05" db="EMBL/GenBank/DDBJ databases">
        <title>Draft genome of Mucuna pruriens seed.</title>
        <authorList>
            <person name="Nnadi N.E."/>
            <person name="Vos R."/>
            <person name="Hasami M.H."/>
            <person name="Devisetty U.K."/>
            <person name="Aguiy J.C."/>
        </authorList>
    </citation>
    <scope>NUCLEOTIDE SEQUENCE [LARGE SCALE GENOMIC DNA]</scope>
    <source>
        <strain evidence="2">JCA_2017</strain>
    </source>
</reference>
<dbReference type="EMBL" id="QJKJ01006373">
    <property type="protein sequence ID" value="RDX86928.1"/>
    <property type="molecule type" value="Genomic_DNA"/>
</dbReference>